<reference evidence="2" key="1">
    <citation type="submission" date="2019-05" db="EMBL/GenBank/DDBJ databases">
        <title>Annotation for the trematode Fasciolopsis buski.</title>
        <authorList>
            <person name="Choi Y.-J."/>
        </authorList>
    </citation>
    <scope>NUCLEOTIDE SEQUENCE</scope>
    <source>
        <strain evidence="2">HT</strain>
        <tissue evidence="2">Whole worm</tissue>
    </source>
</reference>
<protein>
    <recommendedName>
        <fullName evidence="1">Synaptonemal complex protein 2 Spt16M-like domain-containing protein</fullName>
    </recommendedName>
</protein>
<dbReference type="GO" id="GO:0007140">
    <property type="term" value="P:male meiotic nuclear division"/>
    <property type="evidence" value="ECO:0007669"/>
    <property type="project" value="TreeGrafter"/>
</dbReference>
<dbReference type="PANTHER" id="PTHR15607:SF12">
    <property type="entry name" value="SYNAPTONEMAL COMPLEX PROTEIN 2"/>
    <property type="match status" value="1"/>
</dbReference>
<dbReference type="Proteomes" id="UP000728185">
    <property type="component" value="Unassembled WGS sequence"/>
</dbReference>
<dbReference type="GO" id="GO:0007143">
    <property type="term" value="P:female meiotic nuclear division"/>
    <property type="evidence" value="ECO:0007669"/>
    <property type="project" value="TreeGrafter"/>
</dbReference>
<dbReference type="EMBL" id="LUCM01001397">
    <property type="protein sequence ID" value="KAA0198982.1"/>
    <property type="molecule type" value="Genomic_DNA"/>
</dbReference>
<feature type="domain" description="Synaptonemal complex protein 2 Spt16M-like" evidence="1">
    <location>
        <begin position="102"/>
        <end position="145"/>
    </location>
</feature>
<evidence type="ECO:0000313" key="2">
    <source>
        <dbReference type="EMBL" id="KAA0198982.1"/>
    </source>
</evidence>
<dbReference type="GO" id="GO:0000779">
    <property type="term" value="C:condensed chromosome, centromeric region"/>
    <property type="evidence" value="ECO:0007669"/>
    <property type="project" value="TreeGrafter"/>
</dbReference>
<evidence type="ECO:0000313" key="3">
    <source>
        <dbReference type="Proteomes" id="UP000728185"/>
    </source>
</evidence>
<dbReference type="AlphaFoldDB" id="A0A8E0VNG0"/>
<proteinExistence type="predicted"/>
<accession>A0A8E0VNG0</accession>
<keyword evidence="3" id="KW-1185">Reference proteome</keyword>
<dbReference type="GO" id="GO:0000800">
    <property type="term" value="C:lateral element"/>
    <property type="evidence" value="ECO:0007669"/>
    <property type="project" value="TreeGrafter"/>
</dbReference>
<dbReference type="OrthoDB" id="6286702at2759"/>
<dbReference type="InterPro" id="IPR024835">
    <property type="entry name" value="SYCP2-like"/>
</dbReference>
<dbReference type="Pfam" id="PF18584">
    <property type="entry name" value="SYCP2_SLD"/>
    <property type="match status" value="1"/>
</dbReference>
<gene>
    <name evidence="2" type="ORF">FBUS_08611</name>
</gene>
<dbReference type="InterPro" id="IPR040560">
    <property type="entry name" value="SYCP2_SLD"/>
</dbReference>
<sequence>MSKVPSGLRVRFWCSHEINSEIRDFGRCLLGLGDFDLQAHATALLLRLVPNKYQESFALTEFGIQQKNVASNFSSIAGSDFEMGIRSWLNDVNRLQLINPRVVSLPCTLIKLDDVKLKCPKIPNCDLSEFWLDFNLGSQRITAYCIPPVVDSATQISGTSTQSLSTWEILTIYPELIEVLDIKGKSVLGQSNTHASTSIFFAPIICHYQAKFC</sequence>
<comment type="caution">
    <text evidence="2">The sequence shown here is derived from an EMBL/GenBank/DDBJ whole genome shotgun (WGS) entry which is preliminary data.</text>
</comment>
<name>A0A8E0VNG0_9TREM</name>
<organism evidence="2 3">
    <name type="scientific">Fasciolopsis buskii</name>
    <dbReference type="NCBI Taxonomy" id="27845"/>
    <lineage>
        <taxon>Eukaryota</taxon>
        <taxon>Metazoa</taxon>
        <taxon>Spiralia</taxon>
        <taxon>Lophotrochozoa</taxon>
        <taxon>Platyhelminthes</taxon>
        <taxon>Trematoda</taxon>
        <taxon>Digenea</taxon>
        <taxon>Plagiorchiida</taxon>
        <taxon>Echinostomata</taxon>
        <taxon>Echinostomatoidea</taxon>
        <taxon>Fasciolidae</taxon>
        <taxon>Fasciolopsis</taxon>
    </lineage>
</organism>
<dbReference type="PANTHER" id="PTHR15607">
    <property type="entry name" value="SYNAPTONEMAL COMPLEX PROTEIN-RELATED"/>
    <property type="match status" value="1"/>
</dbReference>
<evidence type="ECO:0000259" key="1">
    <source>
        <dbReference type="Pfam" id="PF18584"/>
    </source>
</evidence>